<feature type="transmembrane region" description="Helical" evidence="2">
    <location>
        <begin position="102"/>
        <end position="122"/>
    </location>
</feature>
<keyword evidence="2" id="KW-1133">Transmembrane helix</keyword>
<feature type="transmembrane region" description="Helical" evidence="2">
    <location>
        <begin position="588"/>
        <end position="610"/>
    </location>
</feature>
<organism evidence="3 4">
    <name type="scientific">Bradyrhizobium iriomotense</name>
    <dbReference type="NCBI Taxonomy" id="441950"/>
    <lineage>
        <taxon>Bacteria</taxon>
        <taxon>Pseudomonadati</taxon>
        <taxon>Pseudomonadota</taxon>
        <taxon>Alphaproteobacteria</taxon>
        <taxon>Hyphomicrobiales</taxon>
        <taxon>Nitrobacteraceae</taxon>
        <taxon>Bradyrhizobium</taxon>
    </lineage>
</organism>
<comment type="caution">
    <text evidence="3">The sequence shown here is derived from an EMBL/GenBank/DDBJ whole genome shotgun (WGS) entry which is preliminary data.</text>
</comment>
<feature type="transmembrane region" description="Helical" evidence="2">
    <location>
        <begin position="527"/>
        <end position="547"/>
    </location>
</feature>
<evidence type="ECO:0000313" key="4">
    <source>
        <dbReference type="Proteomes" id="UP001156905"/>
    </source>
</evidence>
<keyword evidence="4" id="KW-1185">Reference proteome</keyword>
<feature type="transmembrane region" description="Helical" evidence="2">
    <location>
        <begin position="467"/>
        <end position="488"/>
    </location>
</feature>
<feature type="transmembrane region" description="Helical" evidence="2">
    <location>
        <begin position="210"/>
        <end position="242"/>
    </location>
</feature>
<feature type="transmembrane region" description="Helical" evidence="2">
    <location>
        <begin position="281"/>
        <end position="300"/>
    </location>
</feature>
<feature type="transmembrane region" description="Helical" evidence="2">
    <location>
        <begin position="494"/>
        <end position="515"/>
    </location>
</feature>
<feature type="compositionally biased region" description="Polar residues" evidence="1">
    <location>
        <begin position="756"/>
        <end position="768"/>
    </location>
</feature>
<feature type="transmembrane region" description="Helical" evidence="2">
    <location>
        <begin position="6"/>
        <end position="28"/>
    </location>
</feature>
<evidence type="ECO:0000256" key="2">
    <source>
        <dbReference type="SAM" id="Phobius"/>
    </source>
</evidence>
<feature type="transmembrane region" description="Helical" evidence="2">
    <location>
        <begin position="429"/>
        <end position="447"/>
    </location>
</feature>
<gene>
    <name evidence="3" type="ORF">GCM10007857_21880</name>
</gene>
<dbReference type="RefSeq" id="WP_284264729.1">
    <property type="nucleotide sequence ID" value="NZ_BSOW01000006.1"/>
</dbReference>
<accession>A0ABQ6ATB3</accession>
<sequence length="855" mass="93662">MWLHTVGLTLLLFIISTGFGLFILMLASNRLIEASRLSRLETLILGFTIGAPGSGTFLQLFCVVERNLKVDLAVLSLTSLVGFIATHRLWRPRRQDLREIALWTAIAVPFATMTWWCSFGAFSNFPFTDIGADVHWMKIAQEFADTGVLNPYANQTYSDLRAALAGLLSGTFGLDLVQFHWTYRYLSSLCLGIFFYAVASSLFVDSNRKWFAVFFAISTNTLGILTNGSLALASSLVFLTTLMRTARPAEIRRIFPSSTIAPAMAAFAGAVVAFLLNNNALLLATLPVLFLCLNALCRLGRDMGQRIAPILLVSAAWPMALIFVHRSSYLFVLIAIASWLLYLVVLKVVSQPAPRRLKSLWVASLLLPSLCVLILLYVAAARVGFVPKVSANGLFSLVTQVLLGRAMSEGDEIMLGAGPEVAAIEFGRAIGPLFAVMIGVMYLWWSLKNPPSRIIRTAADPDQSGSIARLLWSWVAACGFSLAVLSGFPFMYRILFFVLELFTIATTEIFCQLLIDSAPSRVGRLRLVSGLALILIAALTIGVYSFSWWPDLPYSAYQIMLRPAQMGALAVTALCAALTLSGRRRVQILAAATVIGLSVAMDRSAIMNLFRVYSYGRPPDGAAIITHYDASDLATDRWLHDNLPNSVVVTDPLTLAMAKAVGGLPGLYLFSNLDTVHPIIANDVKEIIAAIVRPEQDKNRTAMRTCATMAPLLSNLNLEARAQMGTWGLKEGMLKSVRPSQQLPIEPLKKEISPLEPSTQEETGSAAPQSERENLINNANNVLQTPHGQWNLIAIINPRTMSWLQLSGGQRLSYFPINAPLDPEVLNGLRRGPFMLPFSDGQNVVVVISCTDLQR</sequence>
<dbReference type="Proteomes" id="UP001156905">
    <property type="component" value="Unassembled WGS sequence"/>
</dbReference>
<name>A0ABQ6ATB3_9BRAD</name>
<protein>
    <recommendedName>
        <fullName evidence="5">GtrA-like protein domain-containing protein</fullName>
    </recommendedName>
</protein>
<reference evidence="4" key="1">
    <citation type="journal article" date="2019" name="Int. J. Syst. Evol. Microbiol.">
        <title>The Global Catalogue of Microorganisms (GCM) 10K type strain sequencing project: providing services to taxonomists for standard genome sequencing and annotation.</title>
        <authorList>
            <consortium name="The Broad Institute Genomics Platform"/>
            <consortium name="The Broad Institute Genome Sequencing Center for Infectious Disease"/>
            <person name="Wu L."/>
            <person name="Ma J."/>
        </authorList>
    </citation>
    <scope>NUCLEOTIDE SEQUENCE [LARGE SCALE GENOMIC DNA]</scope>
    <source>
        <strain evidence="4">NBRC 102520</strain>
    </source>
</reference>
<proteinExistence type="predicted"/>
<feature type="transmembrane region" description="Helical" evidence="2">
    <location>
        <begin position="330"/>
        <end position="349"/>
    </location>
</feature>
<dbReference type="EMBL" id="BSOW01000006">
    <property type="protein sequence ID" value="GLR85477.1"/>
    <property type="molecule type" value="Genomic_DNA"/>
</dbReference>
<feature type="transmembrane region" description="Helical" evidence="2">
    <location>
        <begin position="72"/>
        <end position="90"/>
    </location>
</feature>
<feature type="transmembrane region" description="Helical" evidence="2">
    <location>
        <begin position="40"/>
        <end position="60"/>
    </location>
</feature>
<feature type="transmembrane region" description="Helical" evidence="2">
    <location>
        <begin position="361"/>
        <end position="380"/>
    </location>
</feature>
<feature type="transmembrane region" description="Helical" evidence="2">
    <location>
        <begin position="185"/>
        <end position="204"/>
    </location>
</feature>
<keyword evidence="2" id="KW-0472">Membrane</keyword>
<keyword evidence="2" id="KW-0812">Transmembrane</keyword>
<evidence type="ECO:0000313" key="3">
    <source>
        <dbReference type="EMBL" id="GLR85477.1"/>
    </source>
</evidence>
<feature type="transmembrane region" description="Helical" evidence="2">
    <location>
        <begin position="254"/>
        <end position="275"/>
    </location>
</feature>
<feature type="region of interest" description="Disordered" evidence="1">
    <location>
        <begin position="745"/>
        <end position="770"/>
    </location>
</feature>
<evidence type="ECO:0008006" key="5">
    <source>
        <dbReference type="Google" id="ProtNLM"/>
    </source>
</evidence>
<evidence type="ECO:0000256" key="1">
    <source>
        <dbReference type="SAM" id="MobiDB-lite"/>
    </source>
</evidence>
<feature type="transmembrane region" description="Helical" evidence="2">
    <location>
        <begin position="307"/>
        <end position="324"/>
    </location>
</feature>
<feature type="transmembrane region" description="Helical" evidence="2">
    <location>
        <begin position="559"/>
        <end position="581"/>
    </location>
</feature>